<sequence>MAFTHSHSDHIGCHAGHLVAEPEWARREPSGETDALTPRVRTVEDGQEVFRRRAHAEYVLTSGGHRLIAFGDAVHSPIQIENPDWSCGYDRDPAEAASHRRKLVAELAGHGTIGYGNHFADVLFGHVRDGRWTARVG</sequence>
<dbReference type="Gene3D" id="3.60.15.10">
    <property type="entry name" value="Ribonuclease Z/Hydroxyacylglutathione hydrolase-like"/>
    <property type="match status" value="1"/>
</dbReference>
<evidence type="ECO:0000313" key="1">
    <source>
        <dbReference type="EMBL" id="SFP87583.1"/>
    </source>
</evidence>
<dbReference type="STRING" id="112413.SAMN05421854_107281"/>
<evidence type="ECO:0008006" key="3">
    <source>
        <dbReference type="Google" id="ProtNLM"/>
    </source>
</evidence>
<evidence type="ECO:0000313" key="2">
    <source>
        <dbReference type="Proteomes" id="UP000199137"/>
    </source>
</evidence>
<proteinExistence type="predicted"/>
<dbReference type="EMBL" id="FOWC01000007">
    <property type="protein sequence ID" value="SFP87583.1"/>
    <property type="molecule type" value="Genomic_DNA"/>
</dbReference>
<dbReference type="Proteomes" id="UP000199137">
    <property type="component" value="Unassembled WGS sequence"/>
</dbReference>
<name>A0A1I5TX06_9PSEU</name>
<protein>
    <recommendedName>
        <fullName evidence="3">Metallo-beta-lactamase superfamily protein</fullName>
    </recommendedName>
</protein>
<gene>
    <name evidence="1" type="ORF">SAMN05421854_107281</name>
</gene>
<organism evidence="1 2">
    <name type="scientific">Amycolatopsis rubida</name>
    <dbReference type="NCBI Taxonomy" id="112413"/>
    <lineage>
        <taxon>Bacteria</taxon>
        <taxon>Bacillati</taxon>
        <taxon>Actinomycetota</taxon>
        <taxon>Actinomycetes</taxon>
        <taxon>Pseudonocardiales</taxon>
        <taxon>Pseudonocardiaceae</taxon>
        <taxon>Amycolatopsis</taxon>
    </lineage>
</organism>
<dbReference type="InterPro" id="IPR036866">
    <property type="entry name" value="RibonucZ/Hydroxyglut_hydro"/>
</dbReference>
<dbReference type="SUPFAM" id="SSF56281">
    <property type="entry name" value="Metallo-hydrolase/oxidoreductase"/>
    <property type="match status" value="1"/>
</dbReference>
<dbReference type="AlphaFoldDB" id="A0A1I5TX06"/>
<accession>A0A1I5TX06</accession>
<reference evidence="1 2" key="1">
    <citation type="submission" date="2016-10" db="EMBL/GenBank/DDBJ databases">
        <authorList>
            <person name="de Groot N.N."/>
        </authorList>
    </citation>
    <scope>NUCLEOTIDE SEQUENCE [LARGE SCALE GENOMIC DNA]</scope>
    <source>
        <strain evidence="1 2">DSM 44637</strain>
    </source>
</reference>
<dbReference type="RefSeq" id="WP_244287297.1">
    <property type="nucleotide sequence ID" value="NZ_FOWC01000007.1"/>
</dbReference>